<evidence type="ECO:0000256" key="3">
    <source>
        <dbReference type="ARBA" id="ARBA00012759"/>
    </source>
</evidence>
<keyword evidence="9" id="KW-1185">Reference proteome</keyword>
<dbReference type="InterPro" id="IPR001394">
    <property type="entry name" value="Peptidase_C19_UCH"/>
</dbReference>
<dbReference type="Gene3D" id="3.90.70.10">
    <property type="entry name" value="Cysteine proteinases"/>
    <property type="match status" value="1"/>
</dbReference>
<dbReference type="SUPFAM" id="SSF54001">
    <property type="entry name" value="Cysteine proteinases"/>
    <property type="match status" value="1"/>
</dbReference>
<feature type="compositionally biased region" description="Low complexity" evidence="6">
    <location>
        <begin position="106"/>
        <end position="117"/>
    </location>
</feature>
<gene>
    <name evidence="8" type="ORF">SYNPS1DRAFT_33020</name>
</gene>
<dbReference type="InterPro" id="IPR028889">
    <property type="entry name" value="USP"/>
</dbReference>
<feature type="domain" description="USP" evidence="7">
    <location>
        <begin position="29"/>
        <end position="435"/>
    </location>
</feature>
<name>A0A4V1J1J0_9FUNG</name>
<dbReference type="Pfam" id="PF00443">
    <property type="entry name" value="UCH"/>
    <property type="match status" value="2"/>
</dbReference>
<dbReference type="AlphaFoldDB" id="A0A4V1J1J0"/>
<evidence type="ECO:0000313" key="8">
    <source>
        <dbReference type="EMBL" id="RKP25229.1"/>
    </source>
</evidence>
<feature type="region of interest" description="Disordered" evidence="6">
    <location>
        <begin position="92"/>
        <end position="135"/>
    </location>
</feature>
<dbReference type="Proteomes" id="UP000278143">
    <property type="component" value="Unassembled WGS sequence"/>
</dbReference>
<organism evidence="8 9">
    <name type="scientific">Syncephalis pseudoplumigaleata</name>
    <dbReference type="NCBI Taxonomy" id="1712513"/>
    <lineage>
        <taxon>Eukaryota</taxon>
        <taxon>Fungi</taxon>
        <taxon>Fungi incertae sedis</taxon>
        <taxon>Zoopagomycota</taxon>
        <taxon>Zoopagomycotina</taxon>
        <taxon>Zoopagomycetes</taxon>
        <taxon>Zoopagales</taxon>
        <taxon>Piptocephalidaceae</taxon>
        <taxon>Syncephalis</taxon>
    </lineage>
</organism>
<evidence type="ECO:0000256" key="2">
    <source>
        <dbReference type="ARBA" id="ARBA00009085"/>
    </source>
</evidence>
<dbReference type="InterPro" id="IPR050164">
    <property type="entry name" value="Peptidase_C19"/>
</dbReference>
<dbReference type="OrthoDB" id="27652at2759"/>
<dbReference type="EMBL" id="KZ989833">
    <property type="protein sequence ID" value="RKP25229.1"/>
    <property type="molecule type" value="Genomic_DNA"/>
</dbReference>
<reference evidence="9" key="1">
    <citation type="journal article" date="2018" name="Nat. Microbiol.">
        <title>Leveraging single-cell genomics to expand the fungal tree of life.</title>
        <authorList>
            <person name="Ahrendt S.R."/>
            <person name="Quandt C.A."/>
            <person name="Ciobanu D."/>
            <person name="Clum A."/>
            <person name="Salamov A."/>
            <person name="Andreopoulos B."/>
            <person name="Cheng J.F."/>
            <person name="Woyke T."/>
            <person name="Pelin A."/>
            <person name="Henrissat B."/>
            <person name="Reynolds N.K."/>
            <person name="Benny G.L."/>
            <person name="Smith M.E."/>
            <person name="James T.Y."/>
            <person name="Grigoriev I.V."/>
        </authorList>
    </citation>
    <scope>NUCLEOTIDE SEQUENCE [LARGE SCALE GENOMIC DNA]</scope>
    <source>
        <strain evidence="9">Benny S71-1</strain>
    </source>
</reference>
<dbReference type="PROSITE" id="PS50235">
    <property type="entry name" value="USP_3"/>
    <property type="match status" value="1"/>
</dbReference>
<accession>A0A4V1J1J0</accession>
<evidence type="ECO:0000259" key="7">
    <source>
        <dbReference type="PROSITE" id="PS50235"/>
    </source>
</evidence>
<dbReference type="EC" id="3.4.19.12" evidence="3"/>
<sequence>MSIMKLFGMGNASKVSSAEVWPDDTERYYGLENVGGGYCNSILQALYFCKPFRDCVTNYPYGPIPALLREGASGSEVATDTTADHTATTTAAALNAPSPSTIQPGSAASQQSTADATRNPSANGQGDDASSGTLRRPEALNHGLFAELQNLFWKINQQKRQSGVMTPGQFVSKVRKDNELFRGTMHQDAHEFLIYILNTVAENVLDYEKECHEQQTKTASHAGDNGSSTDDVHKGWAGYFGGTRASTADASSVASSSSASSASASSSPPTTTWVHRLFEGVLTNETKCLTCETVTNRDECFLDLSIDIEQHSSVTSCLRQFSTSEMLCYKNKFFCDTCCALQEAEKRMKIKRLPKVLALHLKRFKYQERVQRYIKLSYRVVGPHHGHYVCIIKSADQWLLFDDDCVQIISEDDIPRYFGGLSQNGSGYLLFYQVAAEDKLAHV</sequence>
<dbReference type="GO" id="GO:0005829">
    <property type="term" value="C:cytosol"/>
    <property type="evidence" value="ECO:0007669"/>
    <property type="project" value="TreeGrafter"/>
</dbReference>
<evidence type="ECO:0000256" key="1">
    <source>
        <dbReference type="ARBA" id="ARBA00000707"/>
    </source>
</evidence>
<dbReference type="InterPro" id="IPR038765">
    <property type="entry name" value="Papain-like_cys_pep_sf"/>
</dbReference>
<evidence type="ECO:0000256" key="4">
    <source>
        <dbReference type="ARBA" id="ARBA00022670"/>
    </source>
</evidence>
<keyword evidence="5" id="KW-0378">Hydrolase</keyword>
<dbReference type="PANTHER" id="PTHR24006:SF733">
    <property type="entry name" value="RE52890P"/>
    <property type="match status" value="1"/>
</dbReference>
<dbReference type="GO" id="GO:0004843">
    <property type="term" value="F:cysteine-type deubiquitinase activity"/>
    <property type="evidence" value="ECO:0007669"/>
    <property type="project" value="UniProtKB-EC"/>
</dbReference>
<proteinExistence type="inferred from homology"/>
<dbReference type="PANTHER" id="PTHR24006">
    <property type="entry name" value="UBIQUITIN CARBOXYL-TERMINAL HYDROLASE"/>
    <property type="match status" value="1"/>
</dbReference>
<protein>
    <recommendedName>
        <fullName evidence="3">ubiquitinyl hydrolase 1</fullName>
        <ecNumber evidence="3">3.4.19.12</ecNumber>
    </recommendedName>
</protein>
<dbReference type="GO" id="GO:0005634">
    <property type="term" value="C:nucleus"/>
    <property type="evidence" value="ECO:0007669"/>
    <property type="project" value="TreeGrafter"/>
</dbReference>
<feature type="compositionally biased region" description="Polar residues" evidence="6">
    <location>
        <begin position="118"/>
        <end position="133"/>
    </location>
</feature>
<dbReference type="GO" id="GO:0016579">
    <property type="term" value="P:protein deubiquitination"/>
    <property type="evidence" value="ECO:0007669"/>
    <property type="project" value="InterPro"/>
</dbReference>
<comment type="similarity">
    <text evidence="2">Belongs to the peptidase C19 family.</text>
</comment>
<evidence type="ECO:0000256" key="6">
    <source>
        <dbReference type="SAM" id="MobiDB-lite"/>
    </source>
</evidence>
<evidence type="ECO:0000313" key="9">
    <source>
        <dbReference type="Proteomes" id="UP000278143"/>
    </source>
</evidence>
<keyword evidence="4" id="KW-0645">Protease</keyword>
<dbReference type="GO" id="GO:0006508">
    <property type="term" value="P:proteolysis"/>
    <property type="evidence" value="ECO:0007669"/>
    <property type="project" value="UniProtKB-KW"/>
</dbReference>
<evidence type="ECO:0000256" key="5">
    <source>
        <dbReference type="ARBA" id="ARBA00022801"/>
    </source>
</evidence>
<comment type="catalytic activity">
    <reaction evidence="1">
        <text>Thiol-dependent hydrolysis of ester, thioester, amide, peptide and isopeptide bonds formed by the C-terminal Gly of ubiquitin (a 76-residue protein attached to proteins as an intracellular targeting signal).</text>
        <dbReference type="EC" id="3.4.19.12"/>
    </reaction>
</comment>